<protein>
    <submittedName>
        <fullName evidence="2">Uncharacterized protein</fullName>
    </submittedName>
</protein>
<reference evidence="2" key="1">
    <citation type="submission" date="2020-11" db="EMBL/GenBank/DDBJ databases">
        <title>Chlorella ohadii genome sequencing and assembly.</title>
        <authorList>
            <person name="Murik O."/>
            <person name="Treves H."/>
            <person name="Kedem I."/>
            <person name="Shotland Y."/>
            <person name="Kaplan A."/>
        </authorList>
    </citation>
    <scope>NUCLEOTIDE SEQUENCE</scope>
    <source>
        <strain evidence="2">1</strain>
    </source>
</reference>
<organism evidence="2 3">
    <name type="scientific">Chlorella ohadii</name>
    <dbReference type="NCBI Taxonomy" id="2649997"/>
    <lineage>
        <taxon>Eukaryota</taxon>
        <taxon>Viridiplantae</taxon>
        <taxon>Chlorophyta</taxon>
        <taxon>core chlorophytes</taxon>
        <taxon>Trebouxiophyceae</taxon>
        <taxon>Chlorellales</taxon>
        <taxon>Chlorellaceae</taxon>
        <taxon>Chlorella clade</taxon>
        <taxon>Chlorella</taxon>
    </lineage>
</organism>
<feature type="compositionally biased region" description="Gly residues" evidence="1">
    <location>
        <begin position="83"/>
        <end position="92"/>
    </location>
</feature>
<dbReference type="Proteomes" id="UP001205105">
    <property type="component" value="Unassembled WGS sequence"/>
</dbReference>
<sequence>MQGRRGAGRKLRDLSAEKLGRRIQLSGRRHSPREDAQAALDLYIQHIHFERRNWSYEDLVEQELAAILASASGSVDDSSAEEGGVGSSGGGN</sequence>
<dbReference type="EMBL" id="JADXDR010000102">
    <property type="protein sequence ID" value="KAI7839350.1"/>
    <property type="molecule type" value="Genomic_DNA"/>
</dbReference>
<dbReference type="GO" id="GO:0003676">
    <property type="term" value="F:nucleic acid binding"/>
    <property type="evidence" value="ECO:0007669"/>
    <property type="project" value="InterPro"/>
</dbReference>
<evidence type="ECO:0000313" key="3">
    <source>
        <dbReference type="Proteomes" id="UP001205105"/>
    </source>
</evidence>
<name>A0AAD5DJZ6_9CHLO</name>
<dbReference type="InterPro" id="IPR036397">
    <property type="entry name" value="RNaseH_sf"/>
</dbReference>
<accession>A0AAD5DJZ6</accession>
<dbReference type="Gene3D" id="3.30.420.10">
    <property type="entry name" value="Ribonuclease H-like superfamily/Ribonuclease H"/>
    <property type="match status" value="1"/>
</dbReference>
<feature type="region of interest" description="Disordered" evidence="1">
    <location>
        <begin position="71"/>
        <end position="92"/>
    </location>
</feature>
<comment type="caution">
    <text evidence="2">The sequence shown here is derived from an EMBL/GenBank/DDBJ whole genome shotgun (WGS) entry which is preliminary data.</text>
</comment>
<gene>
    <name evidence="2" type="ORF">COHA_006876</name>
</gene>
<dbReference type="AlphaFoldDB" id="A0AAD5DJZ6"/>
<evidence type="ECO:0000256" key="1">
    <source>
        <dbReference type="SAM" id="MobiDB-lite"/>
    </source>
</evidence>
<evidence type="ECO:0000313" key="2">
    <source>
        <dbReference type="EMBL" id="KAI7839350.1"/>
    </source>
</evidence>
<proteinExistence type="predicted"/>
<keyword evidence="3" id="KW-1185">Reference proteome</keyword>